<evidence type="ECO:0000259" key="13">
    <source>
        <dbReference type="PROSITE" id="PS50929"/>
    </source>
</evidence>
<dbReference type="InterPro" id="IPR050173">
    <property type="entry name" value="ABC_transporter_C-like"/>
</dbReference>
<dbReference type="Pfam" id="PF00005">
    <property type="entry name" value="ABC_tran"/>
    <property type="match status" value="2"/>
</dbReference>
<dbReference type="SUPFAM" id="SSF90123">
    <property type="entry name" value="ABC transporter transmembrane region"/>
    <property type="match status" value="2"/>
</dbReference>
<feature type="transmembrane region" description="Helical" evidence="11">
    <location>
        <begin position="89"/>
        <end position="117"/>
    </location>
</feature>
<dbReference type="Gene3D" id="1.20.1560.10">
    <property type="entry name" value="ABC transporter type 1, transmembrane domain"/>
    <property type="match status" value="2"/>
</dbReference>
<reference evidence="14" key="1">
    <citation type="submission" date="2020-05" db="UniProtKB">
        <authorList>
            <consortium name="EnsemblMetazoa"/>
        </authorList>
    </citation>
    <scope>IDENTIFICATION</scope>
    <source>
        <strain evidence="14">BB02</strain>
    </source>
</reference>
<dbReference type="InterPro" id="IPR027417">
    <property type="entry name" value="P-loop_NTPase"/>
</dbReference>
<feature type="compositionally biased region" description="Polar residues" evidence="10">
    <location>
        <begin position="1415"/>
        <end position="1435"/>
    </location>
</feature>
<evidence type="ECO:0000256" key="4">
    <source>
        <dbReference type="ARBA" id="ARBA00022692"/>
    </source>
</evidence>
<evidence type="ECO:0000256" key="3">
    <source>
        <dbReference type="ARBA" id="ARBA00022448"/>
    </source>
</evidence>
<keyword evidence="8 11" id="KW-1133">Transmembrane helix</keyword>
<dbReference type="GO" id="GO:0140359">
    <property type="term" value="F:ABC-type transporter activity"/>
    <property type="evidence" value="ECO:0007669"/>
    <property type="project" value="InterPro"/>
</dbReference>
<dbReference type="Gene3D" id="3.40.50.300">
    <property type="entry name" value="P-loop containing nucleotide triphosphate hydrolases"/>
    <property type="match status" value="2"/>
</dbReference>
<feature type="transmembrane region" description="Helical" evidence="11">
    <location>
        <begin position="787"/>
        <end position="809"/>
    </location>
</feature>
<feature type="domain" description="ABC transmembrane type-1" evidence="13">
    <location>
        <begin position="94"/>
        <end position="351"/>
    </location>
</feature>
<evidence type="ECO:0000313" key="14">
    <source>
        <dbReference type="EnsemblMetazoa" id="BGLB005321-PB"/>
    </source>
</evidence>
<evidence type="ECO:0000256" key="6">
    <source>
        <dbReference type="ARBA" id="ARBA00022741"/>
    </source>
</evidence>
<feature type="transmembrane region" description="Helical" evidence="11">
    <location>
        <begin position="858"/>
        <end position="879"/>
    </location>
</feature>
<dbReference type="OrthoDB" id="6500128at2759"/>
<evidence type="ECO:0000256" key="9">
    <source>
        <dbReference type="ARBA" id="ARBA00023136"/>
    </source>
</evidence>
<organism evidence="14 15">
    <name type="scientific">Biomphalaria glabrata</name>
    <name type="common">Bloodfluke planorb</name>
    <name type="synonym">Freshwater snail</name>
    <dbReference type="NCBI Taxonomy" id="6526"/>
    <lineage>
        <taxon>Eukaryota</taxon>
        <taxon>Metazoa</taxon>
        <taxon>Spiralia</taxon>
        <taxon>Lophotrochozoa</taxon>
        <taxon>Mollusca</taxon>
        <taxon>Gastropoda</taxon>
        <taxon>Heterobranchia</taxon>
        <taxon>Euthyneura</taxon>
        <taxon>Panpulmonata</taxon>
        <taxon>Hygrophila</taxon>
        <taxon>Lymnaeoidea</taxon>
        <taxon>Planorbidae</taxon>
        <taxon>Biomphalaria</taxon>
    </lineage>
</organism>
<evidence type="ECO:0000256" key="2">
    <source>
        <dbReference type="ARBA" id="ARBA00009726"/>
    </source>
</evidence>
<evidence type="ECO:0000256" key="10">
    <source>
        <dbReference type="SAM" id="MobiDB-lite"/>
    </source>
</evidence>
<comment type="similarity">
    <text evidence="2">Belongs to the ABC transporter superfamily. ABCC family. Conjugate transporter (TC 3.A.1.208) subfamily.</text>
</comment>
<dbReference type="Pfam" id="PF00664">
    <property type="entry name" value="ABC_membrane"/>
    <property type="match status" value="2"/>
</dbReference>
<feature type="domain" description="ABC transmembrane type-1" evidence="13">
    <location>
        <begin position="790"/>
        <end position="1027"/>
    </location>
</feature>
<feature type="transmembrane region" description="Helical" evidence="11">
    <location>
        <begin position="972"/>
        <end position="992"/>
    </location>
</feature>
<dbReference type="GO" id="GO:0016020">
    <property type="term" value="C:membrane"/>
    <property type="evidence" value="ECO:0007669"/>
    <property type="project" value="UniProtKB-SubCell"/>
</dbReference>
<evidence type="ECO:0000259" key="12">
    <source>
        <dbReference type="PROSITE" id="PS50893"/>
    </source>
</evidence>
<dbReference type="GO" id="GO:0005524">
    <property type="term" value="F:ATP binding"/>
    <property type="evidence" value="ECO:0007669"/>
    <property type="project" value="UniProtKB-KW"/>
</dbReference>
<feature type="transmembrane region" description="Helical" evidence="11">
    <location>
        <begin position="231"/>
        <end position="249"/>
    </location>
</feature>
<feature type="compositionally biased region" description="Basic residues" evidence="10">
    <location>
        <begin position="1383"/>
        <end position="1394"/>
    </location>
</feature>
<dbReference type="Proteomes" id="UP000076420">
    <property type="component" value="Unassembled WGS sequence"/>
</dbReference>
<name>A0A2C9JNJ0_BIOGL</name>
<keyword evidence="7" id="KW-0067">ATP-binding</keyword>
<evidence type="ECO:0000256" key="5">
    <source>
        <dbReference type="ARBA" id="ARBA00022737"/>
    </source>
</evidence>
<evidence type="ECO:0000313" key="15">
    <source>
        <dbReference type="Proteomes" id="UP000076420"/>
    </source>
</evidence>
<dbReference type="PROSITE" id="PS50929">
    <property type="entry name" value="ABC_TM1F"/>
    <property type="match status" value="2"/>
</dbReference>
<dbReference type="FunFam" id="3.40.50.300:FF:000163">
    <property type="entry name" value="Multidrug resistance-associated protein member 4"/>
    <property type="match status" value="1"/>
</dbReference>
<dbReference type="InterPro" id="IPR003593">
    <property type="entry name" value="AAA+_ATPase"/>
</dbReference>
<dbReference type="PANTHER" id="PTHR24223">
    <property type="entry name" value="ATP-BINDING CASSETTE SUB-FAMILY C"/>
    <property type="match status" value="1"/>
</dbReference>
<feature type="compositionally biased region" description="Polar residues" evidence="10">
    <location>
        <begin position="1486"/>
        <end position="1498"/>
    </location>
</feature>
<evidence type="ECO:0000256" key="7">
    <source>
        <dbReference type="ARBA" id="ARBA00022840"/>
    </source>
</evidence>
<dbReference type="PANTHER" id="PTHR24223:SF456">
    <property type="entry name" value="MULTIDRUG RESISTANCE-ASSOCIATED PROTEIN LETHAL(2)03659"/>
    <property type="match status" value="1"/>
</dbReference>
<keyword evidence="9 11" id="KW-0472">Membrane</keyword>
<sequence>MVDHTARSCPYDHANIFSKLTFWWMNALFKLGFKNHLSSLNICDVSKEDESSLMQSKLERYWKDEVQKYTEGGKASLFRAVLWAFKWQWILPGILVFMSEAIKLIQPYLIGLLVAYFNDDADSVNESTAYGIGAALGVSAFLQICLNPTYFFIMQHVALRMKVAVGAMIYRKVLSLSTEAFHYTSSGQIVNHLSTDIEKFNSSIDLLHYIWLSPMSIILVMYLMYSQIGVTCFWGLAVVAVIVPAQAGLSSIFGKLRQKIGACSDKRIQLMSDVIMAIRVIKMHCWEKPFHNLITKQRRQEIFYYHIGAFLKSMANGVADVSHRLMVLPMIVVMYVSGDKHITSQSIFTMIGWLDAVRLTGFFFIYYSVETISQLVVSLTRIEKFLLLDEEKEQIKDLHLHRSVTFRNEPQSDWAVDIDHMTARWPIVYSEGKRRFNRKRERTSTSSTKSLLLESDTDHSFSLKYISLQIKKGELLAVVGVVGSGKSSLMMALIGELPYEIGQIAVNGRLSYCGQTNWVFSGTVRENILFGHSYNPNHYQQVVQACGLTHDLQLLPKGDQTYVGERGLQLSGGQKARLALARAVYHEADIYLLDDPLSAVDTNVGRQIFESCILQLLKDKTVVIVTHQLQYLKQADRIVVLRDGSIHDVGMYEELKSRGMDMKALTSLGEHPKHATEASLQAEEENKQLLLECKLLKVSENEEKEENITDIIGFSVYWRYFTAGYGLYLLPLLFPLWLAGPALFCLSDWMLADWVKSKPSVNNMPANATSTANIDNSHNWDTMPSNLQFYIIALISSSVSYMLYATVYLQMAATSGARLHDLMLNSVMNSVCRFFDTHPVGLILNRFSRDLGFVDDSVAILGYIVSMKTTQFLAFFLVTVIVNPWLTLAFAPIMIIIVLIRFYALRTLRQVKRLEAKARGPVFSHVSDTVLGLETIRALGKKDQFLSEFDEHQNSHTSVWFLYLSSYRWMSVRTLGAVVVYLNIIIFVSLALKDSLNGNLLALSLIYCIAMGEPFEFYMRVSADLETQMTSVERVLNYCKLEQEPPKVSDKPPSPDWPVIGAVTFTNLSLKYSAEAPFVLKKLDCHIKGKEKVGIVGRTGSGKSSLISALFRLAQPKGTIYIDSVDTGKLGMHELRNKISVVPQDPILFSQTLRWNLDPQEEFSDERLWHALEQVQLKKKVEEMPGMLYTNIQEGGDNLSVGQKQLICLARAILKYNKILILDEATANVDQETDDIIQRIIRARFRDSTVLTIAHRLYTVMDCDRIMVLKDGELVEFDSPYNLLQNNDGVFTKMVLSLGKNQSKQLYALAELSQHQRTSASLQLHRAMLLATEQLAQSTEDLSAGHAALSWNRFTHSQDSLDKALVESIVVKEKKPVAPSQRIIRRRSPGRTKKNASEEEELLSYDTPPKAHQAFSVSRGRNGSGNQNDIGSTPLQAKKTIQVDSSLEKVNVGRNDNQENRSSGRENQSRQESKHTFESDVDYKPKTSSQGKKNALSESKSEKRNVDRNDNQETRFPKKENPPRQESGRGHVFESDVDYEPKRRSGGAALSNRRQHASLPKSSTQERSAPVIRAQSDGSAQLPKTKKYSSPHKTLPHQNDEKEEFV</sequence>
<feature type="domain" description="ABC transporter" evidence="12">
    <location>
        <begin position="446"/>
        <end position="668"/>
    </location>
</feature>
<feature type="compositionally biased region" description="Basic and acidic residues" evidence="10">
    <location>
        <begin position="1499"/>
        <end position="1543"/>
    </location>
</feature>
<dbReference type="SMART" id="SM00382">
    <property type="entry name" value="AAA"/>
    <property type="match status" value="2"/>
</dbReference>
<dbReference type="PROSITE" id="PS50893">
    <property type="entry name" value="ABC_TRANSPORTER_2"/>
    <property type="match status" value="2"/>
</dbReference>
<dbReference type="RefSeq" id="XP_013074825.2">
    <property type="nucleotide sequence ID" value="XM_013219371.2"/>
</dbReference>
<feature type="compositionally biased region" description="Basic and acidic residues" evidence="10">
    <location>
        <begin position="1456"/>
        <end position="1485"/>
    </location>
</feature>
<dbReference type="CDD" id="cd03244">
    <property type="entry name" value="ABCC_MRP_domain2"/>
    <property type="match status" value="1"/>
</dbReference>
<evidence type="ECO:0000256" key="11">
    <source>
        <dbReference type="SAM" id="Phobius"/>
    </source>
</evidence>
<dbReference type="VEuPathDB" id="VectorBase:BGLAX_043280"/>
<comment type="subcellular location">
    <subcellularLocation>
        <location evidence="1">Membrane</location>
        <topology evidence="1">Multi-pass membrane protein</topology>
    </subcellularLocation>
</comment>
<dbReference type="VEuPathDB" id="VectorBase:BGLB005321"/>
<evidence type="ECO:0000256" key="8">
    <source>
        <dbReference type="ARBA" id="ARBA00022989"/>
    </source>
</evidence>
<feature type="transmembrane region" description="Helical" evidence="11">
    <location>
        <begin position="206"/>
        <end position="225"/>
    </location>
</feature>
<feature type="transmembrane region" description="Helical" evidence="11">
    <location>
        <begin position="885"/>
        <end position="904"/>
    </location>
</feature>
<evidence type="ECO:0000256" key="1">
    <source>
        <dbReference type="ARBA" id="ARBA00004141"/>
    </source>
</evidence>
<dbReference type="SUPFAM" id="SSF52540">
    <property type="entry name" value="P-loop containing nucleoside triphosphate hydrolases"/>
    <property type="match status" value="2"/>
</dbReference>
<feature type="transmembrane region" description="Helical" evidence="11">
    <location>
        <begin position="727"/>
        <end position="752"/>
    </location>
</feature>
<keyword evidence="3" id="KW-0813">Transport</keyword>
<dbReference type="InterPro" id="IPR036640">
    <property type="entry name" value="ABC1_TM_sf"/>
</dbReference>
<keyword evidence="6" id="KW-0547">Nucleotide-binding</keyword>
<dbReference type="EnsemblMetazoa" id="BGLB005321-RB">
    <property type="protein sequence ID" value="BGLB005321-PB"/>
    <property type="gene ID" value="BGLB005321"/>
</dbReference>
<proteinExistence type="inferred from homology"/>
<dbReference type="CDD" id="cd03250">
    <property type="entry name" value="ABCC_MRP_domain1"/>
    <property type="match status" value="1"/>
</dbReference>
<dbReference type="FunFam" id="3.40.50.300:FF:000973">
    <property type="entry name" value="Multidrug resistance-associated protein 4"/>
    <property type="match status" value="1"/>
</dbReference>
<dbReference type="InterPro" id="IPR011527">
    <property type="entry name" value="ABC1_TM_dom"/>
</dbReference>
<protein>
    <submittedName>
        <fullName evidence="14">Uncharacterized protein</fullName>
    </submittedName>
</protein>
<keyword evidence="5" id="KW-0677">Repeat</keyword>
<gene>
    <name evidence="14" type="primary">106061294</name>
</gene>
<accession>A0A2C9JNJ0</accession>
<feature type="region of interest" description="Disordered" evidence="10">
    <location>
        <begin position="1376"/>
        <end position="1606"/>
    </location>
</feature>
<keyword evidence="4 11" id="KW-0812">Transmembrane</keyword>
<feature type="transmembrane region" description="Helical" evidence="11">
    <location>
        <begin position="129"/>
        <end position="153"/>
    </location>
</feature>
<dbReference type="InterPro" id="IPR003439">
    <property type="entry name" value="ABC_transporter-like_ATP-bd"/>
</dbReference>
<feature type="domain" description="ABC transporter" evidence="12">
    <location>
        <begin position="1063"/>
        <end position="1296"/>
    </location>
</feature>
<dbReference type="STRING" id="6526.A0A2C9JNJ0"/>
<dbReference type="InterPro" id="IPR017871">
    <property type="entry name" value="ABC_transporter-like_CS"/>
</dbReference>
<dbReference type="PROSITE" id="PS00211">
    <property type="entry name" value="ABC_TRANSPORTER_1"/>
    <property type="match status" value="2"/>
</dbReference>
<dbReference type="KEGG" id="bgt:106061294"/>
<dbReference type="FunFam" id="1.20.1560.10:FF:000013">
    <property type="entry name" value="ABC transporter C family member 2"/>
    <property type="match status" value="1"/>
</dbReference>
<dbReference type="GO" id="GO:0016887">
    <property type="term" value="F:ATP hydrolysis activity"/>
    <property type="evidence" value="ECO:0007669"/>
    <property type="project" value="InterPro"/>
</dbReference>